<evidence type="ECO:0000256" key="1">
    <source>
        <dbReference type="SAM" id="SignalP"/>
    </source>
</evidence>
<feature type="chain" id="PRO_5043942816" evidence="1">
    <location>
        <begin position="21"/>
        <end position="119"/>
    </location>
</feature>
<name>A0AAV1Q7Q8_SCOSC</name>
<dbReference type="SUPFAM" id="SSF57302">
    <property type="entry name" value="Snake toxin-like"/>
    <property type="match status" value="1"/>
</dbReference>
<dbReference type="EMBL" id="CAWUFR010000565">
    <property type="protein sequence ID" value="CAK6979295.1"/>
    <property type="molecule type" value="Genomic_DNA"/>
</dbReference>
<dbReference type="Proteomes" id="UP001314229">
    <property type="component" value="Unassembled WGS sequence"/>
</dbReference>
<comment type="caution">
    <text evidence="2">The sequence shown here is derived from an EMBL/GenBank/DDBJ whole genome shotgun (WGS) entry which is preliminary data.</text>
</comment>
<dbReference type="InterPro" id="IPR045860">
    <property type="entry name" value="Snake_toxin-like_sf"/>
</dbReference>
<keyword evidence="1" id="KW-0732">Signal</keyword>
<dbReference type="GO" id="GO:0019834">
    <property type="term" value="F:phospholipase A2 inhibitor activity"/>
    <property type="evidence" value="ECO:0007669"/>
    <property type="project" value="UniProtKB-KW"/>
</dbReference>
<reference evidence="2 3" key="1">
    <citation type="submission" date="2024-01" db="EMBL/GenBank/DDBJ databases">
        <authorList>
            <person name="Alioto T."/>
            <person name="Alioto T."/>
            <person name="Gomez Garrido J."/>
        </authorList>
    </citation>
    <scope>NUCLEOTIDE SEQUENCE [LARGE SCALE GENOMIC DNA]</scope>
</reference>
<protein>
    <submittedName>
        <fullName evidence="2">Phospholipase A2 inhibitor and Ly6/PLAUR domain-containing protein-like</fullName>
    </submittedName>
</protein>
<evidence type="ECO:0000313" key="2">
    <source>
        <dbReference type="EMBL" id="CAK6979295.1"/>
    </source>
</evidence>
<dbReference type="AlphaFoldDB" id="A0AAV1Q7Q8"/>
<gene>
    <name evidence="2" type="ORF">FSCOSCO3_A018725</name>
</gene>
<proteinExistence type="predicted"/>
<accession>A0AAV1Q7Q8</accession>
<keyword evidence="3" id="KW-1185">Reference proteome</keyword>
<sequence>MLKLILSLTLIWTLSSTAEALQCWQGEGYDTKRSSLFPCDSTELCATVAARGTVSGYYQEPTFRSCVPSFIFKEGKHTFSLSFGYVTMAASVHVCNTDGCNSEGIPFPDEGKQPAVFHL</sequence>
<organism evidence="2 3">
    <name type="scientific">Scomber scombrus</name>
    <name type="common">Atlantic mackerel</name>
    <name type="synonym">Scomber vernalis</name>
    <dbReference type="NCBI Taxonomy" id="13677"/>
    <lineage>
        <taxon>Eukaryota</taxon>
        <taxon>Metazoa</taxon>
        <taxon>Chordata</taxon>
        <taxon>Craniata</taxon>
        <taxon>Vertebrata</taxon>
        <taxon>Euteleostomi</taxon>
        <taxon>Actinopterygii</taxon>
        <taxon>Neopterygii</taxon>
        <taxon>Teleostei</taxon>
        <taxon>Neoteleostei</taxon>
        <taxon>Acanthomorphata</taxon>
        <taxon>Pelagiaria</taxon>
        <taxon>Scombriformes</taxon>
        <taxon>Scombridae</taxon>
        <taxon>Scomber</taxon>
    </lineage>
</organism>
<feature type="signal peptide" evidence="1">
    <location>
        <begin position="1"/>
        <end position="20"/>
    </location>
</feature>
<evidence type="ECO:0000313" key="3">
    <source>
        <dbReference type="Proteomes" id="UP001314229"/>
    </source>
</evidence>
<keyword evidence="2" id="KW-0593">Phospholipase A2 inhibitor</keyword>